<accession>C7ZBC1</accession>
<protein>
    <recommendedName>
        <fullName evidence="3">Condensation domain-containing protein</fullName>
    </recommendedName>
</protein>
<dbReference type="SUPFAM" id="SSF52777">
    <property type="entry name" value="CoA-dependent acyltransferases"/>
    <property type="match status" value="1"/>
</dbReference>
<evidence type="ECO:0008006" key="3">
    <source>
        <dbReference type="Google" id="ProtNLM"/>
    </source>
</evidence>
<dbReference type="GO" id="GO:0008080">
    <property type="term" value="F:N-acetyltransferase activity"/>
    <property type="evidence" value="ECO:0007669"/>
    <property type="project" value="TreeGrafter"/>
</dbReference>
<dbReference type="OrthoDB" id="2150604at2759"/>
<organism evidence="1 2">
    <name type="scientific">Fusarium vanettenii (strain ATCC MYA-4622 / CBS 123669 / FGSC 9596 / NRRL 45880 / 77-13-4)</name>
    <name type="common">Fusarium solani subsp. pisi</name>
    <dbReference type="NCBI Taxonomy" id="660122"/>
    <lineage>
        <taxon>Eukaryota</taxon>
        <taxon>Fungi</taxon>
        <taxon>Dikarya</taxon>
        <taxon>Ascomycota</taxon>
        <taxon>Pezizomycotina</taxon>
        <taxon>Sordariomycetes</taxon>
        <taxon>Hypocreomycetidae</taxon>
        <taxon>Hypocreales</taxon>
        <taxon>Nectriaceae</taxon>
        <taxon>Fusarium</taxon>
        <taxon>Fusarium solani species complex</taxon>
        <taxon>Fusarium vanettenii</taxon>
    </lineage>
</organism>
<dbReference type="GeneID" id="9670827"/>
<dbReference type="KEGG" id="nhe:NECHADRAFT_83094"/>
<dbReference type="Pfam" id="PF07247">
    <property type="entry name" value="AATase"/>
    <property type="match status" value="1"/>
</dbReference>
<gene>
    <name evidence="1" type="ORF">NECHADRAFT_83094</name>
</gene>
<dbReference type="AlphaFoldDB" id="C7ZBC1"/>
<dbReference type="PANTHER" id="PTHR28037">
    <property type="entry name" value="ALCOHOL O-ACETYLTRANSFERASE 1-RELATED"/>
    <property type="match status" value="1"/>
</dbReference>
<evidence type="ECO:0000313" key="1">
    <source>
        <dbReference type="EMBL" id="EEU38817.1"/>
    </source>
</evidence>
<dbReference type="InterPro" id="IPR052058">
    <property type="entry name" value="Alcohol_O-acetyltransferase"/>
</dbReference>
<dbReference type="OMA" id="NMEFSAG"/>
<dbReference type="eggNOG" id="ENOG502S30W">
    <property type="taxonomic scope" value="Eukaryota"/>
</dbReference>
<dbReference type="RefSeq" id="XP_003044530.1">
    <property type="nucleotide sequence ID" value="XM_003044484.1"/>
</dbReference>
<sequence length="502" mass="56501">MTSTAMESLYYTEVRPTNCLDRMFYVQHRIGAQSNVLLSAHYTPTTTSSSRLSKEAVYYALRSVIEAYPELSLIGVPKASDNGKKHLLVLAALHEIDLETCVEFLDDHEPASGPEVLEKLHNEWLWTDETFNPRNPWWKIVVFGRQEVVFVFHHIVCDGRFGHFFHRKFLEAINSFDQDQRQVDRIVKINPERVRLSKETEQFWISSLSALRMAHIFLMLLLIRLFFGSKLFFSDLPKAKAYANSFLIEAKPHQRTKTRIASVRIPAAKMRQIIAACREQKASFTPLLLAMIRCTLAIDYYPEAKIGISNCALDVRSLYPENTDSSGKLLQCAGGVRKVTWLSKYRRAFGPRPLRSGQAHVDVQGAWDLVREYRESLQKPFQGAQPQLLTVFKASNGVSEDLEGLLTSTLPAVGLHLNNSFQISNLGSFSTSGEKEGPWKIDGLNFSASTVNGTISYNISINVAGVEGGDTIINASYEDGIIAEDMVYDILEGALERIEAIL</sequence>
<dbReference type="EMBL" id="GG698914">
    <property type="protein sequence ID" value="EEU38817.1"/>
    <property type="molecule type" value="Genomic_DNA"/>
</dbReference>
<dbReference type="VEuPathDB" id="FungiDB:NECHADRAFT_83094"/>
<dbReference type="STRING" id="660122.C7ZBC1"/>
<reference evidence="1 2" key="1">
    <citation type="journal article" date="2009" name="PLoS Genet.">
        <title>The genome of Nectria haematococca: contribution of supernumerary chromosomes to gene expansion.</title>
        <authorList>
            <person name="Coleman J.J."/>
            <person name="Rounsley S.D."/>
            <person name="Rodriguez-Carres M."/>
            <person name="Kuo A."/>
            <person name="Wasmann C.C."/>
            <person name="Grimwood J."/>
            <person name="Schmutz J."/>
            <person name="Taga M."/>
            <person name="White G.J."/>
            <person name="Zhou S."/>
            <person name="Schwartz D.C."/>
            <person name="Freitag M."/>
            <person name="Ma L.J."/>
            <person name="Danchin E.G."/>
            <person name="Henrissat B."/>
            <person name="Coutinho P.M."/>
            <person name="Nelson D.R."/>
            <person name="Straney D."/>
            <person name="Napoli C.A."/>
            <person name="Barker B.M."/>
            <person name="Gribskov M."/>
            <person name="Rep M."/>
            <person name="Kroken S."/>
            <person name="Molnar I."/>
            <person name="Rensing C."/>
            <person name="Kennell J.C."/>
            <person name="Zamora J."/>
            <person name="Farman M.L."/>
            <person name="Selker E.U."/>
            <person name="Salamov A."/>
            <person name="Shapiro H."/>
            <person name="Pangilinan J."/>
            <person name="Lindquist E."/>
            <person name="Lamers C."/>
            <person name="Grigoriev I.V."/>
            <person name="Geiser D.M."/>
            <person name="Covert S.F."/>
            <person name="Temporini E."/>
            <person name="Vanetten H.D."/>
        </authorList>
    </citation>
    <scope>NUCLEOTIDE SEQUENCE [LARGE SCALE GENOMIC DNA]</scope>
    <source>
        <strain evidence="2">ATCC MYA-4622 / CBS 123669 / FGSC 9596 / NRRL 45880 / 77-13-4</strain>
    </source>
</reference>
<dbReference type="Proteomes" id="UP000005206">
    <property type="component" value="Chromosome 7"/>
</dbReference>
<dbReference type="HOGENOM" id="CLU_023370_0_0_1"/>
<dbReference type="PANTHER" id="PTHR28037:SF1">
    <property type="entry name" value="ALCOHOL O-ACETYLTRANSFERASE 1-RELATED"/>
    <property type="match status" value="1"/>
</dbReference>
<name>C7ZBC1_FUSV7</name>
<proteinExistence type="predicted"/>
<dbReference type="InterPro" id="IPR010828">
    <property type="entry name" value="Atf2/Sli1-like"/>
</dbReference>
<keyword evidence="2" id="KW-1185">Reference proteome</keyword>
<evidence type="ECO:0000313" key="2">
    <source>
        <dbReference type="Proteomes" id="UP000005206"/>
    </source>
</evidence>
<dbReference type="InParanoid" id="C7ZBC1"/>